<evidence type="ECO:0000256" key="8">
    <source>
        <dbReference type="ARBA" id="ARBA00023163"/>
    </source>
</evidence>
<dbReference type="PANTHER" id="PTHR12831">
    <property type="entry name" value="TRANSCRIPTION INITIATION FACTOR IIH TFIIH , POLYPEPTIDE 3-RELATED"/>
    <property type="match status" value="1"/>
</dbReference>
<dbReference type="InterPro" id="IPR036465">
    <property type="entry name" value="vWFA_dom_sf"/>
</dbReference>
<keyword evidence="10 11" id="KW-0539">Nucleus</keyword>
<feature type="non-terminal residue" evidence="12">
    <location>
        <position position="282"/>
    </location>
</feature>
<evidence type="ECO:0000256" key="5">
    <source>
        <dbReference type="ARBA" id="ARBA00022771"/>
    </source>
</evidence>
<keyword evidence="7 11" id="KW-0805">Transcription regulation</keyword>
<dbReference type="InParanoid" id="F0Z6W2"/>
<keyword evidence="8 11" id="KW-0804">Transcription</keyword>
<comment type="subunit">
    <text evidence="11">Component of the 7-subunit TFIIH core complex composed of XPB/repB, XPD/repD, gtf2h1, gtf2h2, gtf2h3, gtf2h4 and gtf2h5, which is active in NER. The core complex associates with the 3-subunit CDK-activating kinase (CAK) module composed of cycH/cyclin H, cdk7 and mnat1 to form the 10-subunit holoenzyme (holo-TFIIH) active in transcription.</text>
</comment>
<dbReference type="VEuPathDB" id="AmoebaDB:DICPUDRAFT_9126"/>
<gene>
    <name evidence="12" type="ORF">DICPUDRAFT_9126</name>
</gene>
<comment type="similarity">
    <text evidence="2 11">Belongs to the TFB4 family.</text>
</comment>
<keyword evidence="6 11" id="KW-0862">Zinc</keyword>
<proteinExistence type="inferred from homology"/>
<keyword evidence="13" id="KW-1185">Reference proteome</keyword>
<dbReference type="Proteomes" id="UP000001064">
    <property type="component" value="Unassembled WGS sequence"/>
</dbReference>
<keyword evidence="9 11" id="KW-0234">DNA repair</keyword>
<evidence type="ECO:0000256" key="1">
    <source>
        <dbReference type="ARBA" id="ARBA00004123"/>
    </source>
</evidence>
<evidence type="ECO:0000256" key="7">
    <source>
        <dbReference type="ARBA" id="ARBA00023015"/>
    </source>
</evidence>
<feature type="non-terminal residue" evidence="12">
    <location>
        <position position="1"/>
    </location>
</feature>
<protein>
    <recommendedName>
        <fullName evidence="11">General transcription factor IIH subunit 3</fullName>
    </recommendedName>
    <alternativeName>
        <fullName evidence="11">TFIIH basal transcription factor complex subunit 3</fullName>
    </alternativeName>
</protein>
<dbReference type="GO" id="GO:0005675">
    <property type="term" value="C:transcription factor TFIIH holo complex"/>
    <property type="evidence" value="ECO:0000318"/>
    <property type="project" value="GO_Central"/>
</dbReference>
<dbReference type="PANTHER" id="PTHR12831:SF0">
    <property type="entry name" value="GENERAL TRANSCRIPTION FACTOR IIH SUBUNIT 3"/>
    <property type="match status" value="1"/>
</dbReference>
<dbReference type="GO" id="GO:0000439">
    <property type="term" value="C:transcription factor TFIIH core complex"/>
    <property type="evidence" value="ECO:0000318"/>
    <property type="project" value="GO_Central"/>
</dbReference>
<dbReference type="STRING" id="5786.F0Z6W2"/>
<keyword evidence="5 11" id="KW-0863">Zinc-finger</keyword>
<evidence type="ECO:0000256" key="4">
    <source>
        <dbReference type="ARBA" id="ARBA00022763"/>
    </source>
</evidence>
<evidence type="ECO:0000313" key="13">
    <source>
        <dbReference type="Proteomes" id="UP000001064"/>
    </source>
</evidence>
<dbReference type="RefSeq" id="XP_003283083.1">
    <property type="nucleotide sequence ID" value="XM_003283035.1"/>
</dbReference>
<dbReference type="GO" id="GO:0008270">
    <property type="term" value="F:zinc ion binding"/>
    <property type="evidence" value="ECO:0007669"/>
    <property type="project" value="UniProtKB-KW"/>
</dbReference>
<dbReference type="FunCoup" id="F0Z6W2">
    <property type="interactions" value="856"/>
</dbReference>
<comment type="function">
    <text evidence="11">Component of the general transcription and DNA repair factor IIH (TFIIH) core complex, which is involved in general and transcription-coupled nucleotide excision repair (NER) of damaged DNA and, when complexed to CAK, in RNA transcription by RNA polymerase II. In NER, TFIIH acts by opening DNA around the lesion to allow the excision of the damaged oligonucleotide and its replacement by a new DNA fragment. In transcription, TFIIH has an essential role in transcription initiation. When the pre-initiation complex (PIC) has been established, TFIIH is required for promoter opening and promoter escape. Phosphorylation of the C-terminal tail (CTD) of the largest subunit of RNA polymerase II by the kinase module CAK controls the initiation of transcription.</text>
</comment>
<dbReference type="AlphaFoldDB" id="F0Z6W2"/>
<accession>F0Z6W2</accession>
<dbReference type="Pfam" id="PF03850">
    <property type="entry name" value="Tfb4"/>
    <property type="match status" value="1"/>
</dbReference>
<dbReference type="GO" id="GO:0006289">
    <property type="term" value="P:nucleotide-excision repair"/>
    <property type="evidence" value="ECO:0000318"/>
    <property type="project" value="GO_Central"/>
</dbReference>
<keyword evidence="4 11" id="KW-0227">DNA damage</keyword>
<dbReference type="eggNOG" id="KOG2487">
    <property type="taxonomic scope" value="Eukaryota"/>
</dbReference>
<organism evidence="12 13">
    <name type="scientific">Dictyostelium purpureum</name>
    <name type="common">Slime mold</name>
    <dbReference type="NCBI Taxonomy" id="5786"/>
    <lineage>
        <taxon>Eukaryota</taxon>
        <taxon>Amoebozoa</taxon>
        <taxon>Evosea</taxon>
        <taxon>Eumycetozoa</taxon>
        <taxon>Dictyostelia</taxon>
        <taxon>Dictyosteliales</taxon>
        <taxon>Dictyosteliaceae</taxon>
        <taxon>Dictyostelium</taxon>
    </lineage>
</organism>
<dbReference type="OMA" id="QGCDITS"/>
<evidence type="ECO:0000256" key="11">
    <source>
        <dbReference type="RuleBase" id="RU368090"/>
    </source>
</evidence>
<sequence>DEDDTSLLVIVLDCNIYSWGTSSPPLINTSKNNYIGFSKFLEHVMVFINAYLMLNQENQIALISSKIGQSSFIFPETVEQLEQEETQTENNIQNITLQSQILKRLQKINIEVNNDQQDIINSSFSAALSMALCYINRIRKESPNLKPRILVFNISPDVSSQYISVMNCIFSAQKQSIPVDSCILSQTDSTFLQQASHLTNGIYLKPHKQELLSQYLLTTFLLDTQSRKSLAYPNLKSVDYRASCFCHKKIVDIGFVCSVCLSIFCNHFSSCSTCGTKFSLKI</sequence>
<evidence type="ECO:0000256" key="10">
    <source>
        <dbReference type="ARBA" id="ARBA00023242"/>
    </source>
</evidence>
<name>F0Z6W2_DICPU</name>
<reference evidence="13" key="1">
    <citation type="journal article" date="2011" name="Genome Biol.">
        <title>Comparative genomics of the social amoebae Dictyostelium discoideum and Dictyostelium purpureum.</title>
        <authorList>
            <consortium name="US DOE Joint Genome Institute (JGI-PGF)"/>
            <person name="Sucgang R."/>
            <person name="Kuo A."/>
            <person name="Tian X."/>
            <person name="Salerno W."/>
            <person name="Parikh A."/>
            <person name="Feasley C.L."/>
            <person name="Dalin E."/>
            <person name="Tu H."/>
            <person name="Huang E."/>
            <person name="Barry K."/>
            <person name="Lindquist E."/>
            <person name="Shapiro H."/>
            <person name="Bruce D."/>
            <person name="Schmutz J."/>
            <person name="Salamov A."/>
            <person name="Fey P."/>
            <person name="Gaudet P."/>
            <person name="Anjard C."/>
            <person name="Babu M.M."/>
            <person name="Basu S."/>
            <person name="Bushmanova Y."/>
            <person name="van der Wel H."/>
            <person name="Katoh-Kurasawa M."/>
            <person name="Dinh C."/>
            <person name="Coutinho P.M."/>
            <person name="Saito T."/>
            <person name="Elias M."/>
            <person name="Schaap P."/>
            <person name="Kay R.R."/>
            <person name="Henrissat B."/>
            <person name="Eichinger L."/>
            <person name="Rivero F."/>
            <person name="Putnam N.H."/>
            <person name="West C.M."/>
            <person name="Loomis W.F."/>
            <person name="Chisholm R.L."/>
            <person name="Shaulsky G."/>
            <person name="Strassmann J.E."/>
            <person name="Queller D.C."/>
            <person name="Kuspa A."/>
            <person name="Grigoriev I.V."/>
        </authorList>
    </citation>
    <scope>NUCLEOTIDE SEQUENCE [LARGE SCALE GENOMIC DNA]</scope>
    <source>
        <strain evidence="13">QSDP1</strain>
    </source>
</reference>
<evidence type="ECO:0000256" key="9">
    <source>
        <dbReference type="ARBA" id="ARBA00023204"/>
    </source>
</evidence>
<dbReference type="OrthoDB" id="17307at2759"/>
<dbReference type="EMBL" id="GL870943">
    <property type="protein sequence ID" value="EGC40332.1"/>
    <property type="molecule type" value="Genomic_DNA"/>
</dbReference>
<evidence type="ECO:0000256" key="3">
    <source>
        <dbReference type="ARBA" id="ARBA00022723"/>
    </source>
</evidence>
<evidence type="ECO:0000256" key="6">
    <source>
        <dbReference type="ARBA" id="ARBA00022833"/>
    </source>
</evidence>
<dbReference type="GeneID" id="10503563"/>
<evidence type="ECO:0000313" key="12">
    <source>
        <dbReference type="EMBL" id="EGC40332.1"/>
    </source>
</evidence>
<dbReference type="KEGG" id="dpp:DICPUDRAFT_9126"/>
<dbReference type="GO" id="GO:0006355">
    <property type="term" value="P:regulation of DNA-templated transcription"/>
    <property type="evidence" value="ECO:0007669"/>
    <property type="project" value="InterPro"/>
</dbReference>
<evidence type="ECO:0000256" key="2">
    <source>
        <dbReference type="ARBA" id="ARBA00005273"/>
    </source>
</evidence>
<keyword evidence="3 11" id="KW-0479">Metal-binding</keyword>
<comment type="subcellular location">
    <subcellularLocation>
        <location evidence="1 11">Nucleus</location>
    </subcellularLocation>
</comment>
<dbReference type="Gene3D" id="3.40.50.410">
    <property type="entry name" value="von Willebrand factor, type A domain"/>
    <property type="match status" value="1"/>
</dbReference>
<dbReference type="FunFam" id="3.40.50.410:FF:000064">
    <property type="entry name" value="RNA polymerase II transcription factor B subunit 4"/>
    <property type="match status" value="1"/>
</dbReference>
<dbReference type="InterPro" id="IPR004600">
    <property type="entry name" value="TFIIH_Tfb4/GTF2H3"/>
</dbReference>